<dbReference type="GO" id="GO:0015074">
    <property type="term" value="P:DNA integration"/>
    <property type="evidence" value="ECO:0007669"/>
    <property type="project" value="InterPro"/>
</dbReference>
<organism evidence="3 4">
    <name type="scientific">Rhodopseudomonas palustris (strain BisB5)</name>
    <dbReference type="NCBI Taxonomy" id="316057"/>
    <lineage>
        <taxon>Bacteria</taxon>
        <taxon>Pseudomonadati</taxon>
        <taxon>Pseudomonadota</taxon>
        <taxon>Alphaproteobacteria</taxon>
        <taxon>Hyphomicrobiales</taxon>
        <taxon>Nitrobacteraceae</taxon>
        <taxon>Rhodopseudomonas</taxon>
    </lineage>
</organism>
<dbReference type="InterPro" id="IPR001584">
    <property type="entry name" value="Integrase_cat-core"/>
</dbReference>
<dbReference type="InterPro" id="IPR036397">
    <property type="entry name" value="RNaseH_sf"/>
</dbReference>
<gene>
    <name evidence="3" type="ordered locus">RPD_3659</name>
</gene>
<dbReference type="EMBL" id="CP000283">
    <property type="protein sequence ID" value="ABE40882.1"/>
    <property type="molecule type" value="Genomic_DNA"/>
</dbReference>
<dbReference type="eggNOG" id="COG2801">
    <property type="taxonomic scope" value="Bacteria"/>
</dbReference>
<dbReference type="KEGG" id="rpd:RPD_3659"/>
<name>Q132V7_RHOPS</name>
<dbReference type="AlphaFoldDB" id="Q132V7"/>
<dbReference type="STRING" id="316057.RPD_3659"/>
<accession>Q132V7</accession>
<reference evidence="3 4" key="1">
    <citation type="submission" date="2006-03" db="EMBL/GenBank/DDBJ databases">
        <title>Complete sequence of Rhodopseudomonas palustris BisB5.</title>
        <authorList>
            <consortium name="US DOE Joint Genome Institute"/>
            <person name="Copeland A."/>
            <person name="Lucas S."/>
            <person name="Lapidus A."/>
            <person name="Barry K."/>
            <person name="Detter J.C."/>
            <person name="Glavina del Rio T."/>
            <person name="Hammon N."/>
            <person name="Israni S."/>
            <person name="Dalin E."/>
            <person name="Tice H."/>
            <person name="Pitluck S."/>
            <person name="Chain P."/>
            <person name="Malfatti S."/>
            <person name="Shin M."/>
            <person name="Vergez L."/>
            <person name="Schmutz J."/>
            <person name="Larimer F."/>
            <person name="Land M."/>
            <person name="Hauser L."/>
            <person name="Pelletier D.A."/>
            <person name="Kyrpides N."/>
            <person name="Lykidis A."/>
            <person name="Oda Y."/>
            <person name="Harwood C.S."/>
            <person name="Richardson P."/>
        </authorList>
    </citation>
    <scope>NUCLEOTIDE SEQUENCE [LARGE SCALE GENOMIC DNA]</scope>
    <source>
        <strain evidence="3 4">BisB5</strain>
    </source>
</reference>
<dbReference type="Proteomes" id="UP000001818">
    <property type="component" value="Chromosome"/>
</dbReference>
<dbReference type="BioCyc" id="RPAL316057:RPD_RS18395-MONOMER"/>
<dbReference type="SUPFAM" id="SSF53098">
    <property type="entry name" value="Ribonuclease H-like"/>
    <property type="match status" value="1"/>
</dbReference>
<dbReference type="Gene3D" id="3.30.420.10">
    <property type="entry name" value="Ribonuclease H-like superfamily/Ribonuclease H"/>
    <property type="match status" value="1"/>
</dbReference>
<dbReference type="GO" id="GO:0003676">
    <property type="term" value="F:nucleic acid binding"/>
    <property type="evidence" value="ECO:0007669"/>
    <property type="project" value="InterPro"/>
</dbReference>
<feature type="domain" description="Integrase catalytic" evidence="2">
    <location>
        <begin position="301"/>
        <end position="511"/>
    </location>
</feature>
<feature type="region of interest" description="Disordered" evidence="1">
    <location>
        <begin position="714"/>
        <end position="767"/>
    </location>
</feature>
<dbReference type="HOGENOM" id="CLU_357102_0_0_5"/>
<evidence type="ECO:0000256" key="1">
    <source>
        <dbReference type="SAM" id="MobiDB-lite"/>
    </source>
</evidence>
<feature type="compositionally biased region" description="Low complexity" evidence="1">
    <location>
        <begin position="730"/>
        <end position="742"/>
    </location>
</feature>
<sequence length="785" mass="88136" precursor="true">MTDTTFAPAPSALSGSTTAFDLTPTDVKTGERYAVFIPDFDTPVVLEFRKELSNGSLRFARYGTDLEIHYLKAEWDVMRSNGRACRISDLGRRGKDPGEIEDIDPSALLDPDEQTITVKERAKRLLAAKRLEEARTLRFYVLRYDDAPAGKGHVGVANFIGENWTEARDKGFKWIPSSGALLRAVNECGAPGERPLSAFLNRRGLHNRSLRWPKFTTDLAIVMNSEFWSKRAKRKTDVISDFYAEFDRENAGREEKEKLTRPTKETLRLWICAGENYWSWRSKYGEKAARRRFKGHHRPIEATCPLEYVMIDHTRIDAWAAIYDEKGTKVLVERPWLTLAIDVYSRMILGAVLTYESPSVYSALLCLKQVVRRKSFLIDEFGYHKGATDGWGRPTTVIADNGWEFVGISFQVCCEAAGIHVIWAPVKAPEFKPYVERVFGILNEMLWHRLDQGIPLKPQEMTAMGLTPHTKAVHTLEWLYHRMWTGIVTLYHVEEHGADKIVPAKRWREGLLSDGRPTIDDVRDLDKALGRSQVCLLTTSGITFDNHRFHDPDTTSMLLDRLLRKAKRGTQRNGRLSSGVVAVLCTYSSQDCSSINVWDFVLRKNVSLPNWNRRFSEGLSFKTAADIRNFARVENRAFHSDADKHAARAAFGRLIGEKIKTLPFGQARKLAGEIVAPQLVAGDFVEQKLIGSSATDDHSLDVPQTVAAGERTDDRIPDKGFRRGGKAATRKATATRRANIAAGKKEAAKLEAAPPSPRVAKTAVGKGMTDTEAAELLASLSEDLD</sequence>
<evidence type="ECO:0000313" key="3">
    <source>
        <dbReference type="EMBL" id="ABE40882.1"/>
    </source>
</evidence>
<dbReference type="InterPro" id="IPR012337">
    <property type="entry name" value="RNaseH-like_sf"/>
</dbReference>
<evidence type="ECO:0000313" key="4">
    <source>
        <dbReference type="Proteomes" id="UP000001818"/>
    </source>
</evidence>
<protein>
    <submittedName>
        <fullName evidence="3">Integrase, catalytic region</fullName>
    </submittedName>
</protein>
<evidence type="ECO:0000259" key="2">
    <source>
        <dbReference type="PROSITE" id="PS50994"/>
    </source>
</evidence>
<dbReference type="PROSITE" id="PS50994">
    <property type="entry name" value="INTEGRASE"/>
    <property type="match status" value="1"/>
</dbReference>
<proteinExistence type="predicted"/>